<proteinExistence type="predicted"/>
<evidence type="ECO:0000313" key="1">
    <source>
        <dbReference type="EMBL" id="PSK50316.1"/>
    </source>
</evidence>
<evidence type="ECO:0000313" key="2">
    <source>
        <dbReference type="Proteomes" id="UP000243723"/>
    </source>
</evidence>
<evidence type="ECO:0008006" key="3">
    <source>
        <dbReference type="Google" id="ProtNLM"/>
    </source>
</evidence>
<comment type="caution">
    <text evidence="1">The sequence shown here is derived from an EMBL/GenBank/DDBJ whole genome shotgun (WGS) entry which is preliminary data.</text>
</comment>
<dbReference type="Proteomes" id="UP000243723">
    <property type="component" value="Unassembled WGS sequence"/>
</dbReference>
<dbReference type="AlphaFoldDB" id="A0A2P7ZQ23"/>
<gene>
    <name evidence="1" type="ORF">B9Z65_260</name>
</gene>
<sequence>MSLSTCPTEILDNICDKLWDKANIKSIMQTCSGLYQIARPKLFRDLEIQNWDGMAFRSDILTFPDEDHRVIEPGTMPEQNTEDMIVSVLSGKHLARQVKSLKVFRARRDISWEASQGAISIFYSAFLRPAVSRLAETFLRKWTNSDREYDCWMYKLMVGHKKLEHDDACLALLLTALPKLESLTLQIASTGQCEYDGNRILELSECWTLQIIDRVLAAPSLAMSTPLCNLRELCISGDCSPKDPGNPLELDYYSSVNKAFSIASRLPRLESLCIHRGILYSEDDELLPELPATCTRLELNACRHQHDLSDVTEMLTACSPRKTFVFRPTAAWYCRPDGIPQKTNRPLRRDALFAAIAVQAQNLENLVIEVQSRHWARLPYDEGEEIPLLRLYTVKRLSVDSQLLMNISLPAKSTLPALQELRLTTSYHTAEQIGRIQTLMKGELPELDLVVVEFPRDHVSRPMPHMRLTRYAKKLEYLDVARANGLKMVLLENQEMSSTDGGEHFDLVLPEQLRKGRREMNVWGTTEGLRKGWKELTILDL</sequence>
<organism evidence="1 2">
    <name type="scientific">Elsinoe australis</name>
    <dbReference type="NCBI Taxonomy" id="40998"/>
    <lineage>
        <taxon>Eukaryota</taxon>
        <taxon>Fungi</taxon>
        <taxon>Dikarya</taxon>
        <taxon>Ascomycota</taxon>
        <taxon>Pezizomycotina</taxon>
        <taxon>Dothideomycetes</taxon>
        <taxon>Dothideomycetidae</taxon>
        <taxon>Myriangiales</taxon>
        <taxon>Elsinoaceae</taxon>
        <taxon>Elsinoe</taxon>
    </lineage>
</organism>
<reference evidence="1 2" key="1">
    <citation type="submission" date="2017-05" db="EMBL/GenBank/DDBJ databases">
        <title>Draft genome sequence of Elsinoe australis.</title>
        <authorList>
            <person name="Cheng Q."/>
        </authorList>
    </citation>
    <scope>NUCLEOTIDE SEQUENCE [LARGE SCALE GENOMIC DNA]</scope>
    <source>
        <strain evidence="1 2">NL1</strain>
    </source>
</reference>
<protein>
    <recommendedName>
        <fullName evidence="3">F-box domain-containing protein</fullName>
    </recommendedName>
</protein>
<name>A0A2P7ZQ23_9PEZI</name>
<dbReference type="OrthoDB" id="3862528at2759"/>
<accession>A0A2P7ZQ23</accession>
<dbReference type="EMBL" id="NHZQ01000138">
    <property type="protein sequence ID" value="PSK50316.1"/>
    <property type="molecule type" value="Genomic_DNA"/>
</dbReference>
<keyword evidence="2" id="KW-1185">Reference proteome</keyword>